<accession>A0A399RSH0</accession>
<dbReference type="Pfam" id="PF13649">
    <property type="entry name" value="Methyltransf_25"/>
    <property type="match status" value="1"/>
</dbReference>
<evidence type="ECO:0000313" key="3">
    <source>
        <dbReference type="Proteomes" id="UP000266385"/>
    </source>
</evidence>
<dbReference type="OrthoDB" id="9807911at2"/>
<keyword evidence="3" id="KW-1185">Reference proteome</keyword>
<proteinExistence type="predicted"/>
<organism evidence="2 3">
    <name type="scientific">Henriciella mobilis</name>
    <dbReference type="NCBI Taxonomy" id="2305467"/>
    <lineage>
        <taxon>Bacteria</taxon>
        <taxon>Pseudomonadati</taxon>
        <taxon>Pseudomonadota</taxon>
        <taxon>Alphaproteobacteria</taxon>
        <taxon>Hyphomonadales</taxon>
        <taxon>Hyphomonadaceae</taxon>
        <taxon>Henriciella</taxon>
    </lineage>
</organism>
<dbReference type="RefSeq" id="WP_119374526.1">
    <property type="nucleotide sequence ID" value="NZ_QWFX01000005.1"/>
</dbReference>
<feature type="domain" description="Methyltransferase" evidence="1">
    <location>
        <begin position="59"/>
        <end position="149"/>
    </location>
</feature>
<dbReference type="InterPro" id="IPR041698">
    <property type="entry name" value="Methyltransf_25"/>
</dbReference>
<dbReference type="GO" id="GO:0008168">
    <property type="term" value="F:methyltransferase activity"/>
    <property type="evidence" value="ECO:0007669"/>
    <property type="project" value="UniProtKB-KW"/>
</dbReference>
<gene>
    <name evidence="2" type="ORF">D1223_00890</name>
</gene>
<dbReference type="CDD" id="cd02440">
    <property type="entry name" value="AdoMet_MTases"/>
    <property type="match status" value="1"/>
</dbReference>
<dbReference type="AlphaFoldDB" id="A0A399RSH0"/>
<dbReference type="GO" id="GO:0032259">
    <property type="term" value="P:methylation"/>
    <property type="evidence" value="ECO:0007669"/>
    <property type="project" value="UniProtKB-KW"/>
</dbReference>
<sequence length="207" mass="22236">MTDDFIDRVYRTTGQDEMRALYDDWAAGYDADLEDSAYKTPGRVAEALSAALADKQAPVLDFACGTGLSGVALADAGFKVIDGADISDGMLEEARRKGVYRHLIRTRPDQPLPVERGAYRAITAVGAISVGAAPGALYDELVDLLTPGGFMVLSLNDRSIALEDYGGRLKASIEAGKVRKLSEETGPHLVHDGKTTQSTVYVLERRA</sequence>
<comment type="caution">
    <text evidence="2">The sequence shown here is derived from an EMBL/GenBank/DDBJ whole genome shotgun (WGS) entry which is preliminary data.</text>
</comment>
<evidence type="ECO:0000259" key="1">
    <source>
        <dbReference type="Pfam" id="PF13649"/>
    </source>
</evidence>
<name>A0A399RSH0_9PROT</name>
<keyword evidence="2" id="KW-0808">Transferase</keyword>
<dbReference type="InterPro" id="IPR029063">
    <property type="entry name" value="SAM-dependent_MTases_sf"/>
</dbReference>
<dbReference type="Gene3D" id="3.40.50.150">
    <property type="entry name" value="Vaccinia Virus protein VP39"/>
    <property type="match status" value="1"/>
</dbReference>
<keyword evidence="2" id="KW-0489">Methyltransferase</keyword>
<reference evidence="2 3" key="1">
    <citation type="submission" date="2018-08" db="EMBL/GenBank/DDBJ databases">
        <title>Henriciella mobilis sp. nov., isolated from seawater.</title>
        <authorList>
            <person name="Cheng H."/>
            <person name="Wu Y.-H."/>
            <person name="Xu X.-W."/>
            <person name="Guo L.-L."/>
        </authorList>
    </citation>
    <scope>NUCLEOTIDE SEQUENCE [LARGE SCALE GENOMIC DNA]</scope>
    <source>
        <strain evidence="2 3">JN25</strain>
    </source>
</reference>
<evidence type="ECO:0000313" key="2">
    <source>
        <dbReference type="EMBL" id="RIJ32445.1"/>
    </source>
</evidence>
<dbReference type="SUPFAM" id="SSF53335">
    <property type="entry name" value="S-adenosyl-L-methionine-dependent methyltransferases"/>
    <property type="match status" value="1"/>
</dbReference>
<dbReference type="Proteomes" id="UP000266385">
    <property type="component" value="Unassembled WGS sequence"/>
</dbReference>
<protein>
    <submittedName>
        <fullName evidence="2">Class I SAM-dependent methyltransferase</fullName>
    </submittedName>
</protein>
<dbReference type="EMBL" id="QWFX01000005">
    <property type="protein sequence ID" value="RIJ32445.1"/>
    <property type="molecule type" value="Genomic_DNA"/>
</dbReference>